<feature type="transmembrane region" description="Helical" evidence="1">
    <location>
        <begin position="12"/>
        <end position="31"/>
    </location>
</feature>
<keyword evidence="3" id="KW-1185">Reference proteome</keyword>
<sequence length="470" mass="53296">MTIAQRIHALPIEWMFIGGFLIHFGIMYPGFMCYDAVNQILEAREGLYSDWHPPLMAIIWRFTDRIVPGPAGMLFLQLGLVWTGAYLVFQAFFKPYGAKVAAPLLCILLFLPPLLGISGAILKDVLMWGALFTAFGIAGHIKNQHEQTQQFAFLLFALTVVVLWLAILIRHNAFFATIPILSFAIYRLYPKHKLFGSVRAAIPGVVLALVLFVATGAINNRLADRHSHPWVANASFDISGVIKRLEDKDRQQAIFDQLAGALNSKGSVEPLLKAYTPLYWREIFRTKPPTLELPKNSMESQIHGFASLSDQQRQTLHKLWIQTILAEPILWARHRLAVSKYVLGLVPDNSWSPVMMAKDFPSDLEHVYGAHPQATRLQEQLEAGMTKYVEYWFFQPWPYFVLTICLFFAALFRQLTANMEVICLASSAILHELGLMLAAPSPDFRYSHYMVFCSLLSFLLQARPWMAKPV</sequence>
<dbReference type="Proteomes" id="UP001524570">
    <property type="component" value="Unassembled WGS sequence"/>
</dbReference>
<gene>
    <name evidence="2" type="ORF">NP589_08695</name>
</gene>
<evidence type="ECO:0008006" key="4">
    <source>
        <dbReference type="Google" id="ProtNLM"/>
    </source>
</evidence>
<proteinExistence type="predicted"/>
<name>A0ABT1TRU4_9GAMM</name>
<evidence type="ECO:0000256" key="1">
    <source>
        <dbReference type="SAM" id="Phobius"/>
    </source>
</evidence>
<dbReference type="RefSeq" id="WP_256606628.1">
    <property type="nucleotide sequence ID" value="NZ_JANIBL010000021.1"/>
</dbReference>
<feature type="transmembrane region" description="Helical" evidence="1">
    <location>
        <begin position="201"/>
        <end position="218"/>
    </location>
</feature>
<organism evidence="2 3">
    <name type="scientific">Methylomonas rosea</name>
    <dbReference type="NCBI Taxonomy" id="2952227"/>
    <lineage>
        <taxon>Bacteria</taxon>
        <taxon>Pseudomonadati</taxon>
        <taxon>Pseudomonadota</taxon>
        <taxon>Gammaproteobacteria</taxon>
        <taxon>Methylococcales</taxon>
        <taxon>Methylococcaceae</taxon>
        <taxon>Methylomonas</taxon>
    </lineage>
</organism>
<dbReference type="EMBL" id="JANIBL010000021">
    <property type="protein sequence ID" value="MCQ8117502.1"/>
    <property type="molecule type" value="Genomic_DNA"/>
</dbReference>
<keyword evidence="1" id="KW-0812">Transmembrane</keyword>
<comment type="caution">
    <text evidence="2">The sequence shown here is derived from an EMBL/GenBank/DDBJ whole genome shotgun (WGS) entry which is preliminary data.</text>
</comment>
<keyword evidence="1" id="KW-0472">Membrane</keyword>
<reference evidence="2 3" key="1">
    <citation type="submission" date="2022-07" db="EMBL/GenBank/DDBJ databases">
        <title>Methylomonas rivi sp. nov., Methylomonas rosea sp. nov., Methylomonas aureus sp. nov. and Methylomonas subterranea sp. nov., four novel methanotrophs isolated from a freshwater creek and the deep terrestrial subsurface.</title>
        <authorList>
            <person name="Abin C."/>
            <person name="Sankaranarayanan K."/>
            <person name="Garner C."/>
            <person name="Sindelar R."/>
            <person name="Kotary K."/>
            <person name="Garner R."/>
            <person name="Barclay S."/>
            <person name="Lawson P."/>
            <person name="Krumholz L."/>
        </authorList>
    </citation>
    <scope>NUCLEOTIDE SEQUENCE [LARGE SCALE GENOMIC DNA]</scope>
    <source>
        <strain evidence="2 3">WSC-7</strain>
    </source>
</reference>
<accession>A0ABT1TRU4</accession>
<protein>
    <recommendedName>
        <fullName evidence="4">Glycosyltransferase RgtA/B/C/D-like domain-containing protein</fullName>
    </recommendedName>
</protein>
<evidence type="ECO:0000313" key="3">
    <source>
        <dbReference type="Proteomes" id="UP001524570"/>
    </source>
</evidence>
<evidence type="ECO:0000313" key="2">
    <source>
        <dbReference type="EMBL" id="MCQ8117502.1"/>
    </source>
</evidence>
<keyword evidence="1" id="KW-1133">Transmembrane helix</keyword>
<feature type="transmembrane region" description="Helical" evidence="1">
    <location>
        <begin position="71"/>
        <end position="89"/>
    </location>
</feature>
<feature type="transmembrane region" description="Helical" evidence="1">
    <location>
        <begin position="151"/>
        <end position="167"/>
    </location>
</feature>
<feature type="transmembrane region" description="Helical" evidence="1">
    <location>
        <begin position="391"/>
        <end position="412"/>
    </location>
</feature>
<feature type="transmembrane region" description="Helical" evidence="1">
    <location>
        <begin position="96"/>
        <end position="115"/>
    </location>
</feature>